<dbReference type="InterPro" id="IPR026461">
    <property type="entry name" value="Trfase_2_rSAM/seldom_assoc"/>
</dbReference>
<proteinExistence type="predicted"/>
<keyword evidence="8" id="KW-1185">Reference proteome</keyword>
<evidence type="ECO:0000259" key="6">
    <source>
        <dbReference type="Pfam" id="PF00535"/>
    </source>
</evidence>
<evidence type="ECO:0000256" key="2">
    <source>
        <dbReference type="ARBA" id="ARBA00022475"/>
    </source>
</evidence>
<dbReference type="Pfam" id="PF00535">
    <property type="entry name" value="Glycos_transf_2"/>
    <property type="match status" value="1"/>
</dbReference>
<evidence type="ECO:0000256" key="5">
    <source>
        <dbReference type="ARBA" id="ARBA00023136"/>
    </source>
</evidence>
<evidence type="ECO:0000256" key="3">
    <source>
        <dbReference type="ARBA" id="ARBA00022676"/>
    </source>
</evidence>
<feature type="domain" description="Glycosyltransferase 2-like" evidence="6">
    <location>
        <begin position="10"/>
        <end position="122"/>
    </location>
</feature>
<evidence type="ECO:0000313" key="7">
    <source>
        <dbReference type="EMBL" id="CAK4031886.1"/>
    </source>
</evidence>
<protein>
    <recommendedName>
        <fullName evidence="6">Glycosyltransferase 2-like domain-containing protein</fullName>
    </recommendedName>
</protein>
<keyword evidence="5" id="KW-0472">Membrane</keyword>
<evidence type="ECO:0000256" key="1">
    <source>
        <dbReference type="ARBA" id="ARBA00004236"/>
    </source>
</evidence>
<evidence type="ECO:0000256" key="4">
    <source>
        <dbReference type="ARBA" id="ARBA00022679"/>
    </source>
</evidence>
<dbReference type="Proteomes" id="UP001296104">
    <property type="component" value="Unassembled WGS sequence"/>
</dbReference>
<dbReference type="InterPro" id="IPR029044">
    <property type="entry name" value="Nucleotide-diphossugar_trans"/>
</dbReference>
<dbReference type="AlphaFoldDB" id="A0AAI8Z3V6"/>
<keyword evidence="3" id="KW-0328">Glycosyltransferase</keyword>
<dbReference type="SUPFAM" id="SSF53448">
    <property type="entry name" value="Nucleotide-diphospho-sugar transferases"/>
    <property type="match status" value="1"/>
</dbReference>
<dbReference type="CDD" id="cd02522">
    <property type="entry name" value="GT_2_like_a"/>
    <property type="match status" value="1"/>
</dbReference>
<accession>A0AAI8Z3V6</accession>
<gene>
    <name evidence="7" type="ORF">LECACI_7A007044</name>
</gene>
<comment type="caution">
    <text evidence="7">The sequence shown here is derived from an EMBL/GenBank/DDBJ whole genome shotgun (WGS) entry which is preliminary data.</text>
</comment>
<dbReference type="Gene3D" id="3.90.550.10">
    <property type="entry name" value="Spore Coat Polysaccharide Biosynthesis Protein SpsA, Chain A"/>
    <property type="match status" value="1"/>
</dbReference>
<keyword evidence="2" id="KW-1003">Cell membrane</keyword>
<name>A0AAI8Z3V6_9PEZI</name>
<dbReference type="GO" id="GO:0005886">
    <property type="term" value="C:plasma membrane"/>
    <property type="evidence" value="ECO:0007669"/>
    <property type="project" value="UniProtKB-SubCell"/>
</dbReference>
<organism evidence="7 8">
    <name type="scientific">Lecanosticta acicola</name>
    <dbReference type="NCBI Taxonomy" id="111012"/>
    <lineage>
        <taxon>Eukaryota</taxon>
        <taxon>Fungi</taxon>
        <taxon>Dikarya</taxon>
        <taxon>Ascomycota</taxon>
        <taxon>Pezizomycotina</taxon>
        <taxon>Dothideomycetes</taxon>
        <taxon>Dothideomycetidae</taxon>
        <taxon>Mycosphaerellales</taxon>
        <taxon>Mycosphaerellaceae</taxon>
        <taxon>Lecanosticta</taxon>
    </lineage>
</organism>
<reference evidence="7" key="1">
    <citation type="submission" date="2023-11" db="EMBL/GenBank/DDBJ databases">
        <authorList>
            <person name="Alioto T."/>
            <person name="Alioto T."/>
            <person name="Gomez Garrido J."/>
        </authorList>
    </citation>
    <scope>NUCLEOTIDE SEQUENCE</scope>
</reference>
<dbReference type="PANTHER" id="PTHR43646:SF2">
    <property type="entry name" value="GLYCOSYLTRANSFERASE 2-LIKE DOMAIN-CONTAINING PROTEIN"/>
    <property type="match status" value="1"/>
</dbReference>
<dbReference type="GO" id="GO:0016757">
    <property type="term" value="F:glycosyltransferase activity"/>
    <property type="evidence" value="ECO:0007669"/>
    <property type="project" value="UniProtKB-KW"/>
</dbReference>
<sequence>MEAPSHSIAVVIPTLNEVLALPKTVRRLYQSANNPDSIAVVIVDASPDEAPTRACLSPSLSTDPSLHLVHYSGQPSRGLQMNFGAAHASNIAPETSVLLFLHADTLLPPSWDTTVLDALYRSPNPPLLGCFKLALPPPLSLSLRIMLWCANKRAELGNLPYGDQCYFITRRGFQQVGGFPPVPIMEDVGLLRRVSQHGGLIRVVDVCVETSKRRWERNGVIWNTILNQFFMTAWLCGTPPDIIYRWYYGPRMLNTKKRD</sequence>
<dbReference type="PANTHER" id="PTHR43646">
    <property type="entry name" value="GLYCOSYLTRANSFERASE"/>
    <property type="match status" value="1"/>
</dbReference>
<keyword evidence="4" id="KW-0808">Transferase</keyword>
<dbReference type="EMBL" id="CAVMBE010000054">
    <property type="protein sequence ID" value="CAK4031886.1"/>
    <property type="molecule type" value="Genomic_DNA"/>
</dbReference>
<comment type="subcellular location">
    <subcellularLocation>
        <location evidence="1">Cell membrane</location>
    </subcellularLocation>
</comment>
<dbReference type="InterPro" id="IPR001173">
    <property type="entry name" value="Glyco_trans_2-like"/>
</dbReference>
<evidence type="ECO:0000313" key="8">
    <source>
        <dbReference type="Proteomes" id="UP001296104"/>
    </source>
</evidence>